<dbReference type="InterPro" id="IPR003280">
    <property type="entry name" value="2pore_dom_K_chnl"/>
</dbReference>
<comment type="subcellular location">
    <subcellularLocation>
        <location evidence="1">Membrane</location>
        <topology evidence="1">Multi-pass membrane protein</topology>
    </subcellularLocation>
</comment>
<sequence length="115" mass="13237">MDKKSSRALMLILTTFTYLLLGAAVFDVLESETERYVREEIAFVQEKLHRKDMQLFESVAIKSIPHKAGYQWQFTGAFYFATVVITTVGRKIMVDVATQQFISKAMWTVTVLEAY</sequence>
<dbReference type="GO" id="GO:0015271">
    <property type="term" value="F:outward rectifier potassium channel activity"/>
    <property type="evidence" value="ECO:0007669"/>
    <property type="project" value="TreeGrafter"/>
</dbReference>
<evidence type="ECO:0000256" key="3">
    <source>
        <dbReference type="ARBA" id="ARBA00022989"/>
    </source>
</evidence>
<reference evidence="5 6" key="1">
    <citation type="submission" date="2018-11" db="EMBL/GenBank/DDBJ databases">
        <authorList>
            <consortium name="Pathogen Informatics"/>
        </authorList>
    </citation>
    <scope>NUCLEOTIDE SEQUENCE [LARGE SCALE GENOMIC DNA]</scope>
</reference>
<dbReference type="PANTHER" id="PTHR11003">
    <property type="entry name" value="POTASSIUM CHANNEL, SUBFAMILY K"/>
    <property type="match status" value="1"/>
</dbReference>
<dbReference type="EMBL" id="UYYB01094672">
    <property type="protein sequence ID" value="VDM74826.1"/>
    <property type="molecule type" value="Genomic_DNA"/>
</dbReference>
<dbReference type="PANTHER" id="PTHR11003:SF291">
    <property type="entry name" value="IP11374P"/>
    <property type="match status" value="1"/>
</dbReference>
<dbReference type="Proteomes" id="UP000270094">
    <property type="component" value="Unassembled WGS sequence"/>
</dbReference>
<name>A0A3P7IWV4_STRVU</name>
<dbReference type="GO" id="GO:0022841">
    <property type="term" value="F:potassium ion leak channel activity"/>
    <property type="evidence" value="ECO:0007669"/>
    <property type="project" value="TreeGrafter"/>
</dbReference>
<evidence type="ECO:0000313" key="6">
    <source>
        <dbReference type="Proteomes" id="UP000270094"/>
    </source>
</evidence>
<keyword evidence="2" id="KW-0812">Transmembrane</keyword>
<accession>A0A3P7IWV4</accession>
<dbReference type="OrthoDB" id="5843200at2759"/>
<proteinExistence type="predicted"/>
<dbReference type="SUPFAM" id="SSF81324">
    <property type="entry name" value="Voltage-gated potassium channels"/>
    <property type="match status" value="1"/>
</dbReference>
<dbReference type="GO" id="GO:0005886">
    <property type="term" value="C:plasma membrane"/>
    <property type="evidence" value="ECO:0007669"/>
    <property type="project" value="TreeGrafter"/>
</dbReference>
<keyword evidence="6" id="KW-1185">Reference proteome</keyword>
<evidence type="ECO:0000313" key="5">
    <source>
        <dbReference type="EMBL" id="VDM74826.1"/>
    </source>
</evidence>
<evidence type="ECO:0000256" key="4">
    <source>
        <dbReference type="ARBA" id="ARBA00023136"/>
    </source>
</evidence>
<dbReference type="Gene3D" id="1.10.287.70">
    <property type="match status" value="1"/>
</dbReference>
<evidence type="ECO:0000256" key="1">
    <source>
        <dbReference type="ARBA" id="ARBA00004141"/>
    </source>
</evidence>
<dbReference type="AlphaFoldDB" id="A0A3P7IWV4"/>
<dbReference type="GO" id="GO:0030322">
    <property type="term" value="P:stabilization of membrane potential"/>
    <property type="evidence" value="ECO:0007669"/>
    <property type="project" value="TreeGrafter"/>
</dbReference>
<evidence type="ECO:0000256" key="2">
    <source>
        <dbReference type="ARBA" id="ARBA00022692"/>
    </source>
</evidence>
<organism evidence="5 6">
    <name type="scientific">Strongylus vulgaris</name>
    <name type="common">Blood worm</name>
    <dbReference type="NCBI Taxonomy" id="40348"/>
    <lineage>
        <taxon>Eukaryota</taxon>
        <taxon>Metazoa</taxon>
        <taxon>Ecdysozoa</taxon>
        <taxon>Nematoda</taxon>
        <taxon>Chromadorea</taxon>
        <taxon>Rhabditida</taxon>
        <taxon>Rhabditina</taxon>
        <taxon>Rhabditomorpha</taxon>
        <taxon>Strongyloidea</taxon>
        <taxon>Strongylidae</taxon>
        <taxon>Strongylus</taxon>
    </lineage>
</organism>
<keyword evidence="3" id="KW-1133">Transmembrane helix</keyword>
<protein>
    <submittedName>
        <fullName evidence="5">Uncharacterized protein</fullName>
    </submittedName>
</protein>
<keyword evidence="4" id="KW-0472">Membrane</keyword>
<gene>
    <name evidence="5" type="ORF">SVUK_LOCUS9824</name>
</gene>